<dbReference type="InterPro" id="IPR029069">
    <property type="entry name" value="HotDog_dom_sf"/>
</dbReference>
<sequence>MSVFYEDVAVGEAESHGSYEVTREEVLRFAERYDPQWFHVDVDRAETESPYGGVIASGWHTAAMTMRLLVDGHLGDAATVGAKGVDDLRWRVPVRPGDTLRIEHEVLEKVPERPERGLVRARTRTFNGDDEEVFHMIGNVMYLRREDASSAPADDESDDVE</sequence>
<keyword evidence="3" id="KW-1185">Reference proteome</keyword>
<evidence type="ECO:0000313" key="2">
    <source>
        <dbReference type="EMBL" id="MFC7070746.1"/>
    </source>
</evidence>
<dbReference type="InterPro" id="IPR002539">
    <property type="entry name" value="MaoC-like_dom"/>
</dbReference>
<organism evidence="2 3">
    <name type="scientific">Halobaculum lipolyticum</name>
    <dbReference type="NCBI Taxonomy" id="3032001"/>
    <lineage>
        <taxon>Archaea</taxon>
        <taxon>Methanobacteriati</taxon>
        <taxon>Methanobacteriota</taxon>
        <taxon>Stenosarchaea group</taxon>
        <taxon>Halobacteria</taxon>
        <taxon>Halobacteriales</taxon>
        <taxon>Haloferacaceae</taxon>
        <taxon>Halobaculum</taxon>
    </lineage>
</organism>
<protein>
    <submittedName>
        <fullName evidence="2">MaoC family dehydratase</fullName>
    </submittedName>
</protein>
<dbReference type="Proteomes" id="UP001596461">
    <property type="component" value="Unassembled WGS sequence"/>
</dbReference>
<proteinExistence type="predicted"/>
<reference evidence="2 3" key="1">
    <citation type="journal article" date="2019" name="Int. J. Syst. Evol. Microbiol.">
        <title>The Global Catalogue of Microorganisms (GCM) 10K type strain sequencing project: providing services to taxonomists for standard genome sequencing and annotation.</title>
        <authorList>
            <consortium name="The Broad Institute Genomics Platform"/>
            <consortium name="The Broad Institute Genome Sequencing Center for Infectious Disease"/>
            <person name="Wu L."/>
            <person name="Ma J."/>
        </authorList>
    </citation>
    <scope>NUCLEOTIDE SEQUENCE [LARGE SCALE GENOMIC DNA]</scope>
    <source>
        <strain evidence="2 3">DT31</strain>
    </source>
</reference>
<dbReference type="Gene3D" id="3.10.129.10">
    <property type="entry name" value="Hotdog Thioesterase"/>
    <property type="match status" value="1"/>
</dbReference>
<dbReference type="GeneID" id="81126134"/>
<gene>
    <name evidence="2" type="ORF">ACFQL9_13935</name>
</gene>
<dbReference type="InterPro" id="IPR052342">
    <property type="entry name" value="MCH/BMMD"/>
</dbReference>
<feature type="domain" description="MaoC-like" evidence="1">
    <location>
        <begin position="17"/>
        <end position="115"/>
    </location>
</feature>
<accession>A0ABD5WBU6</accession>
<dbReference type="RefSeq" id="WP_284031261.1">
    <property type="nucleotide sequence ID" value="NZ_CP126154.1"/>
</dbReference>
<dbReference type="PANTHER" id="PTHR43664:SF1">
    <property type="entry name" value="BETA-METHYLMALYL-COA DEHYDRATASE"/>
    <property type="match status" value="1"/>
</dbReference>
<dbReference type="CDD" id="cd03454">
    <property type="entry name" value="YdeM"/>
    <property type="match status" value="1"/>
</dbReference>
<evidence type="ECO:0000313" key="3">
    <source>
        <dbReference type="Proteomes" id="UP001596461"/>
    </source>
</evidence>
<evidence type="ECO:0000259" key="1">
    <source>
        <dbReference type="Pfam" id="PF01575"/>
    </source>
</evidence>
<dbReference type="EMBL" id="JBHTAH010000013">
    <property type="protein sequence ID" value="MFC7070746.1"/>
    <property type="molecule type" value="Genomic_DNA"/>
</dbReference>
<comment type="caution">
    <text evidence="2">The sequence shown here is derived from an EMBL/GenBank/DDBJ whole genome shotgun (WGS) entry which is preliminary data.</text>
</comment>
<dbReference type="PANTHER" id="PTHR43664">
    <property type="entry name" value="MONOAMINE OXIDASE-RELATED"/>
    <property type="match status" value="1"/>
</dbReference>
<dbReference type="SUPFAM" id="SSF54637">
    <property type="entry name" value="Thioesterase/thiol ester dehydrase-isomerase"/>
    <property type="match status" value="1"/>
</dbReference>
<dbReference type="AlphaFoldDB" id="A0ABD5WBU6"/>
<dbReference type="Pfam" id="PF01575">
    <property type="entry name" value="MaoC_dehydratas"/>
    <property type="match status" value="1"/>
</dbReference>
<name>A0ABD5WBU6_9EURY</name>